<organism evidence="1">
    <name type="scientific">marine metagenome</name>
    <dbReference type="NCBI Taxonomy" id="408172"/>
    <lineage>
        <taxon>unclassified sequences</taxon>
        <taxon>metagenomes</taxon>
        <taxon>ecological metagenomes</taxon>
    </lineage>
</organism>
<sequence length="64" mass="7674">MRLTNVDKNKVILKKKLINKTINKITSFELNWDYLGLYGFSWDLSTQKRNFNINFSNLNEIYTL</sequence>
<protein>
    <submittedName>
        <fullName evidence="1">Uncharacterized protein</fullName>
    </submittedName>
</protein>
<accession>A0A382IBF1</accession>
<feature type="non-terminal residue" evidence="1">
    <location>
        <position position="1"/>
    </location>
</feature>
<feature type="non-terminal residue" evidence="1">
    <location>
        <position position="64"/>
    </location>
</feature>
<name>A0A382IBF1_9ZZZZ</name>
<evidence type="ECO:0000313" key="1">
    <source>
        <dbReference type="EMBL" id="SVB96557.1"/>
    </source>
</evidence>
<reference evidence="1" key="1">
    <citation type="submission" date="2018-05" db="EMBL/GenBank/DDBJ databases">
        <authorList>
            <person name="Lanie J.A."/>
            <person name="Ng W.-L."/>
            <person name="Kazmierczak K.M."/>
            <person name="Andrzejewski T.M."/>
            <person name="Davidsen T.M."/>
            <person name="Wayne K.J."/>
            <person name="Tettelin H."/>
            <person name="Glass J.I."/>
            <person name="Rusch D."/>
            <person name="Podicherti R."/>
            <person name="Tsui H.-C.T."/>
            <person name="Winkler M.E."/>
        </authorList>
    </citation>
    <scope>NUCLEOTIDE SEQUENCE</scope>
</reference>
<dbReference type="AlphaFoldDB" id="A0A382IBF1"/>
<gene>
    <name evidence="1" type="ORF">METZ01_LOCUS249411</name>
</gene>
<dbReference type="EMBL" id="UINC01066153">
    <property type="protein sequence ID" value="SVB96557.1"/>
    <property type="molecule type" value="Genomic_DNA"/>
</dbReference>
<proteinExistence type="predicted"/>